<dbReference type="Proteomes" id="UP000776700">
    <property type="component" value="Unassembled WGS sequence"/>
</dbReference>
<evidence type="ECO:0000313" key="1">
    <source>
        <dbReference type="EMBL" id="HJG95822.1"/>
    </source>
</evidence>
<sequence length="55" mass="6878">MIKNFNEFIKDFNEYYQVNYKNITLKDCDIPEVIYDLYDSDEFEVYYDLKLIEIF</sequence>
<accession>A0A921MYW4</accession>
<reference evidence="1" key="1">
    <citation type="journal article" date="2021" name="PeerJ">
        <title>Extensive microbial diversity within the chicken gut microbiome revealed by metagenomics and culture.</title>
        <authorList>
            <person name="Gilroy R."/>
            <person name="Ravi A."/>
            <person name="Getino M."/>
            <person name="Pursley I."/>
            <person name="Horton D.L."/>
            <person name="Alikhan N.F."/>
            <person name="Baker D."/>
            <person name="Gharbi K."/>
            <person name="Hall N."/>
            <person name="Watson M."/>
            <person name="Adriaenssens E.M."/>
            <person name="Foster-Nyarko E."/>
            <person name="Jarju S."/>
            <person name="Secka A."/>
            <person name="Antonio M."/>
            <person name="Oren A."/>
            <person name="Chaudhuri R.R."/>
            <person name="La Ragione R."/>
            <person name="Hildebrand F."/>
            <person name="Pallen M.J."/>
        </authorList>
    </citation>
    <scope>NUCLEOTIDE SEQUENCE</scope>
    <source>
        <strain evidence="1">1277</strain>
    </source>
</reference>
<reference evidence="1" key="2">
    <citation type="submission" date="2021-09" db="EMBL/GenBank/DDBJ databases">
        <authorList>
            <person name="Gilroy R."/>
        </authorList>
    </citation>
    <scope>NUCLEOTIDE SEQUENCE</scope>
    <source>
        <strain evidence="1">1277</strain>
    </source>
</reference>
<comment type="caution">
    <text evidence="1">The sequence shown here is derived from an EMBL/GenBank/DDBJ whole genome shotgun (WGS) entry which is preliminary data.</text>
</comment>
<evidence type="ECO:0000313" key="2">
    <source>
        <dbReference type="Proteomes" id="UP000776700"/>
    </source>
</evidence>
<dbReference type="AlphaFoldDB" id="A0A921MYW4"/>
<organism evidence="1 2">
    <name type="scientific">Romboutsia timonensis</name>
    <dbReference type="NCBI Taxonomy" id="1776391"/>
    <lineage>
        <taxon>Bacteria</taxon>
        <taxon>Bacillati</taxon>
        <taxon>Bacillota</taxon>
        <taxon>Clostridia</taxon>
        <taxon>Peptostreptococcales</taxon>
        <taxon>Peptostreptococcaceae</taxon>
        <taxon>Romboutsia</taxon>
    </lineage>
</organism>
<dbReference type="EMBL" id="DYUB01000066">
    <property type="protein sequence ID" value="HJG95822.1"/>
    <property type="molecule type" value="Genomic_DNA"/>
</dbReference>
<protein>
    <submittedName>
        <fullName evidence="1">Uncharacterized protein</fullName>
    </submittedName>
</protein>
<proteinExistence type="predicted"/>
<gene>
    <name evidence="1" type="ORF">K8V90_01815</name>
</gene>
<name>A0A921MYW4_9FIRM</name>